<evidence type="ECO:0000313" key="2">
    <source>
        <dbReference type="EMBL" id="QBQ64481.1"/>
    </source>
</evidence>
<dbReference type="Gene3D" id="3.60.40.10">
    <property type="entry name" value="PPM-type phosphatase domain"/>
    <property type="match status" value="1"/>
</dbReference>
<keyword evidence="3" id="KW-1185">Reference proteome</keyword>
<dbReference type="RefSeq" id="WP_162857311.1">
    <property type="nucleotide sequence ID" value="NZ_CP038145.1"/>
</dbReference>
<dbReference type="InterPro" id="IPR036457">
    <property type="entry name" value="PPM-type-like_dom_sf"/>
</dbReference>
<organism evidence="2 3">
    <name type="scientific">Actinobacillus indolicus</name>
    <dbReference type="NCBI Taxonomy" id="51049"/>
    <lineage>
        <taxon>Bacteria</taxon>
        <taxon>Pseudomonadati</taxon>
        <taxon>Pseudomonadota</taxon>
        <taxon>Gammaproteobacteria</taxon>
        <taxon>Pasteurellales</taxon>
        <taxon>Pasteurellaceae</taxon>
        <taxon>Actinobacillus</taxon>
    </lineage>
</organism>
<dbReference type="PROSITE" id="PS51746">
    <property type="entry name" value="PPM_2"/>
    <property type="match status" value="1"/>
</dbReference>
<sequence>MTFTITFCQQVGKGKLKNQDALFNSNSVFQYQLKKAETIELSAEKIILGVADGVSSSPKSHYASRFMMDQLAQCQHFSSAWLRQTQQALSETLANRYLGSATTFVACEVNQNGKCKIINVGDSRAYKITVQGEWQQLSVDHTILNEMQQQGLADTQTAYSGLYNGLSDCLVADENETEFRIAVTETELVQGEAILLCSDGLSHYLHSDLLKKIWQQFSNNRERLTICRKMVKKHRYYDDFSAIICQF</sequence>
<feature type="domain" description="PPM-type phosphatase" evidence="1">
    <location>
        <begin position="25"/>
        <end position="247"/>
    </location>
</feature>
<dbReference type="SUPFAM" id="SSF81606">
    <property type="entry name" value="PP2C-like"/>
    <property type="match status" value="1"/>
</dbReference>
<reference evidence="2 3" key="1">
    <citation type="submission" date="2019-03" db="EMBL/GenBank/DDBJ databases">
        <authorList>
            <person name="Che Y."/>
            <person name="Zhou L."/>
        </authorList>
    </citation>
    <scope>NUCLEOTIDE SEQUENCE [LARGE SCALE GENOMIC DNA]</scope>
    <source>
        <strain evidence="2 3">AIFJ1607</strain>
    </source>
</reference>
<protein>
    <submittedName>
        <fullName evidence="2">Phosphoprotein phosphatase</fullName>
    </submittedName>
</protein>
<accession>A0A4P7CMT8</accession>
<proteinExistence type="predicted"/>
<name>A0A4P7CMT8_9PAST</name>
<dbReference type="SMART" id="SM00332">
    <property type="entry name" value="PP2Cc"/>
    <property type="match status" value="1"/>
</dbReference>
<gene>
    <name evidence="2" type="ORF">EXH44_09730</name>
</gene>
<dbReference type="Proteomes" id="UP000294444">
    <property type="component" value="Chromosome"/>
</dbReference>
<dbReference type="KEGG" id="aio:EXH44_09730"/>
<evidence type="ECO:0000259" key="1">
    <source>
        <dbReference type="PROSITE" id="PS51746"/>
    </source>
</evidence>
<dbReference type="EMBL" id="CP038145">
    <property type="protein sequence ID" value="QBQ64481.1"/>
    <property type="molecule type" value="Genomic_DNA"/>
</dbReference>
<evidence type="ECO:0000313" key="3">
    <source>
        <dbReference type="Proteomes" id="UP000294444"/>
    </source>
</evidence>
<dbReference type="AlphaFoldDB" id="A0A4P7CMT8"/>
<dbReference type="InterPro" id="IPR001932">
    <property type="entry name" value="PPM-type_phosphatase-like_dom"/>
</dbReference>
<dbReference type="Pfam" id="PF13672">
    <property type="entry name" value="PP2C_2"/>
    <property type="match status" value="1"/>
</dbReference>